<gene>
    <name evidence="2" type="ORF">GEAMG1_1564</name>
</gene>
<evidence type="ECO:0000259" key="1">
    <source>
        <dbReference type="Pfam" id="PF13480"/>
    </source>
</evidence>
<dbReference type="Proteomes" id="UP001295463">
    <property type="component" value="Chromosome"/>
</dbReference>
<accession>A0ABM9D9I8</accession>
<protein>
    <recommendedName>
        <fullName evidence="1">BioF2-like acetyltransferase domain-containing protein</fullName>
    </recommendedName>
</protein>
<keyword evidence="3" id="KW-1185">Reference proteome</keyword>
<dbReference type="Pfam" id="PF13480">
    <property type="entry name" value="Acetyltransf_6"/>
    <property type="match status" value="1"/>
</dbReference>
<dbReference type="RefSeq" id="WP_305732221.1">
    <property type="nucleotide sequence ID" value="NZ_OW150024.1"/>
</dbReference>
<dbReference type="InterPro" id="IPR016181">
    <property type="entry name" value="Acyl_CoA_acyltransferase"/>
</dbReference>
<dbReference type="EMBL" id="OW150024">
    <property type="protein sequence ID" value="CAH2031394.1"/>
    <property type="molecule type" value="Genomic_DNA"/>
</dbReference>
<dbReference type="SUPFAM" id="SSF55729">
    <property type="entry name" value="Acyl-CoA N-acyltransferases (Nat)"/>
    <property type="match status" value="1"/>
</dbReference>
<feature type="domain" description="BioF2-like acetyltransferase" evidence="1">
    <location>
        <begin position="176"/>
        <end position="321"/>
    </location>
</feature>
<dbReference type="Gene3D" id="3.40.630.30">
    <property type="match status" value="1"/>
</dbReference>
<organism evidence="2 3">
    <name type="scientific">Trichlorobacter ammonificans</name>
    <dbReference type="NCBI Taxonomy" id="2916410"/>
    <lineage>
        <taxon>Bacteria</taxon>
        <taxon>Pseudomonadati</taxon>
        <taxon>Thermodesulfobacteriota</taxon>
        <taxon>Desulfuromonadia</taxon>
        <taxon>Geobacterales</taxon>
        <taxon>Geobacteraceae</taxon>
        <taxon>Trichlorobacter</taxon>
    </lineage>
</organism>
<proteinExistence type="predicted"/>
<reference evidence="2 3" key="1">
    <citation type="submission" date="2022-03" db="EMBL/GenBank/DDBJ databases">
        <authorList>
            <person name="Koch H."/>
        </authorList>
    </citation>
    <scope>NUCLEOTIDE SEQUENCE [LARGE SCALE GENOMIC DNA]</scope>
    <source>
        <strain evidence="2 3">G1</strain>
    </source>
</reference>
<dbReference type="InterPro" id="IPR038740">
    <property type="entry name" value="BioF2-like_GNAT_dom"/>
</dbReference>
<name>A0ABM9D9I8_9BACT</name>
<sequence length="383" mass="43758">MTEHRLECLHSFDEFMAIRDDWDRFMATSFPENYARSHPWLAAWWATYHHRRPALVYLQRHWRDNRIIAAAPLLIRWDRFGGFPVRAVQSIGSGIGSDDFLVSPESRGFTAAVFDALHRTGRWELCRLRRCSPDRLRTMLAQVHPGLERRMEPVESDDYYIAFPASYAAYHQSRSRKFRRNLNQALNRLEREGTVTMEVLDPFRDAARVATLGRAVAGTSWQYRAGKSHFNDSGSASFYANLARTGCGAGGEEFSVLLVADRPVAYLLGCRRGHTYYAVDTAFHADYRHVSAGRILFGRVFERLIRQGGVDYFDFEGSGDYKDDYATDRRRAVSLVIYNHTLYPRCIKLLRETGLYARLRSTLCGDPGITAAGVPTEQAEAHP</sequence>
<evidence type="ECO:0000313" key="3">
    <source>
        <dbReference type="Proteomes" id="UP001295463"/>
    </source>
</evidence>
<evidence type="ECO:0000313" key="2">
    <source>
        <dbReference type="EMBL" id="CAH2031394.1"/>
    </source>
</evidence>